<keyword evidence="7" id="KW-0456">Lyase</keyword>
<comment type="subunit">
    <text evidence="2">Heterodimer of HisH and HisF.</text>
</comment>
<organism evidence="12 13">
    <name type="scientific">Vibrio metoecus</name>
    <dbReference type="NCBI Taxonomy" id="1481663"/>
    <lineage>
        <taxon>Bacteria</taxon>
        <taxon>Pseudomonadati</taxon>
        <taxon>Pseudomonadota</taxon>
        <taxon>Gammaproteobacteria</taxon>
        <taxon>Vibrionales</taxon>
        <taxon>Vibrionaceae</taxon>
        <taxon>Vibrio</taxon>
    </lineage>
</organism>
<dbReference type="SUPFAM" id="SSF52317">
    <property type="entry name" value="Class I glutamine amidotransferase-like"/>
    <property type="match status" value="1"/>
</dbReference>
<feature type="active site" description="Nucleophile" evidence="10">
    <location>
        <position position="79"/>
    </location>
</feature>
<dbReference type="GO" id="GO:0004359">
    <property type="term" value="F:glutaminase activity"/>
    <property type="evidence" value="ECO:0007669"/>
    <property type="project" value="UniProtKB-EC"/>
</dbReference>
<dbReference type="AlphaFoldDB" id="A0A0Q0JPA4"/>
<evidence type="ECO:0000256" key="7">
    <source>
        <dbReference type="ARBA" id="ARBA00023239"/>
    </source>
</evidence>
<dbReference type="PIRSF" id="PIRSF000495">
    <property type="entry name" value="Amidotransf_hisH"/>
    <property type="match status" value="1"/>
</dbReference>
<dbReference type="RefSeq" id="WP_055028106.1">
    <property type="nucleotide sequence ID" value="NZ_CP035688.1"/>
</dbReference>
<evidence type="ECO:0000256" key="9">
    <source>
        <dbReference type="ARBA" id="ARBA00049534"/>
    </source>
</evidence>
<keyword evidence="4" id="KW-0378">Hydrolase</keyword>
<evidence type="ECO:0000256" key="6">
    <source>
        <dbReference type="ARBA" id="ARBA00023102"/>
    </source>
</evidence>
<gene>
    <name evidence="12" type="ORF">AAY55_13020</name>
</gene>
<feature type="active site" evidence="10">
    <location>
        <position position="190"/>
    </location>
</feature>
<dbReference type="PANTHER" id="PTHR42701:SF1">
    <property type="entry name" value="IMIDAZOLE GLYCEROL PHOSPHATE SYNTHASE SUBUNIT HISH"/>
    <property type="match status" value="1"/>
</dbReference>
<dbReference type="InterPro" id="IPR029062">
    <property type="entry name" value="Class_I_gatase-like"/>
</dbReference>
<feature type="domain" description="Glutamine amidotransferase" evidence="11">
    <location>
        <begin position="5"/>
        <end position="195"/>
    </location>
</feature>
<dbReference type="Proteomes" id="UP000053724">
    <property type="component" value="Unassembled WGS sequence"/>
</dbReference>
<dbReference type="Gene3D" id="3.40.50.880">
    <property type="match status" value="1"/>
</dbReference>
<dbReference type="GO" id="GO:0000107">
    <property type="term" value="F:imidazoleglycerol-phosphate synthase activity"/>
    <property type="evidence" value="ECO:0007669"/>
    <property type="project" value="TreeGrafter"/>
</dbReference>
<keyword evidence="3" id="KW-0028">Amino-acid biosynthesis</keyword>
<keyword evidence="5" id="KW-0315">Glutamine amidotransferase</keyword>
<evidence type="ECO:0000256" key="8">
    <source>
        <dbReference type="ARBA" id="ARBA00047838"/>
    </source>
</evidence>
<dbReference type="InterPro" id="IPR017926">
    <property type="entry name" value="GATASE"/>
</dbReference>
<dbReference type="Pfam" id="PF00117">
    <property type="entry name" value="GATase"/>
    <property type="match status" value="1"/>
</dbReference>
<comment type="pathway">
    <text evidence="1">Amino-acid biosynthesis; L-histidine biosynthesis; L-histidine from 5-phospho-alpha-D-ribose 1-diphosphate: step 5/9.</text>
</comment>
<dbReference type="NCBIfam" id="TIGR01855">
    <property type="entry name" value="IMP_synth_hisH"/>
    <property type="match status" value="1"/>
</dbReference>
<evidence type="ECO:0000256" key="2">
    <source>
        <dbReference type="ARBA" id="ARBA00011152"/>
    </source>
</evidence>
<protein>
    <submittedName>
        <fullName evidence="12">Imidazole glycerol phosphate synthase</fullName>
    </submittedName>
</protein>
<dbReference type="GO" id="GO:0000105">
    <property type="term" value="P:L-histidine biosynthetic process"/>
    <property type="evidence" value="ECO:0007669"/>
    <property type="project" value="UniProtKB-UniPathway"/>
</dbReference>
<evidence type="ECO:0000256" key="1">
    <source>
        <dbReference type="ARBA" id="ARBA00005091"/>
    </source>
</evidence>
<feature type="active site" evidence="10">
    <location>
        <position position="192"/>
    </location>
</feature>
<evidence type="ECO:0000256" key="10">
    <source>
        <dbReference type="PIRSR" id="PIRSR000495-1"/>
    </source>
</evidence>
<sequence>MKVDILDIGSGNIRSVKNWIEKSNVSTRIVTQPDDIKSEMLVLPGVGSAGSYMQRMKSGHFDEAIKAHVDKGHRLMGICLGFQIMMEYSEEDGHVEGLGFLNGHVERLIGQASHNAWEPLSFRRQEMAGQSFGSQHHLTQKRIFNGRVFYNHEYGVVNKSQDAFSLPVSRAFSQYSGLLVKDNIIGIQFHPEKSQISGTDLINMIL</sequence>
<evidence type="ECO:0000256" key="4">
    <source>
        <dbReference type="ARBA" id="ARBA00022801"/>
    </source>
</evidence>
<comment type="caution">
    <text evidence="12">The sequence shown here is derived from an EMBL/GenBank/DDBJ whole genome shotgun (WGS) entry which is preliminary data.</text>
</comment>
<evidence type="ECO:0000313" key="12">
    <source>
        <dbReference type="EMBL" id="KQA23086.1"/>
    </source>
</evidence>
<dbReference type="GO" id="GO:0016829">
    <property type="term" value="F:lyase activity"/>
    <property type="evidence" value="ECO:0007669"/>
    <property type="project" value="UniProtKB-KW"/>
</dbReference>
<reference evidence="12 13" key="1">
    <citation type="journal article" date="2015" name="Genome Biol. Evol.">
        <title>The Dynamics of Genetic Interactions between Vibrio metoecus and Vibrio cholerae, Two Close Relatives Co-Occurring in the Environment.</title>
        <authorList>
            <person name="Orata F.D."/>
            <person name="Kirchberger P.C."/>
            <person name="Meheust R."/>
            <person name="Barlow E.J."/>
            <person name="Tarr C.L."/>
            <person name="Boucher Y."/>
        </authorList>
    </citation>
    <scope>NUCLEOTIDE SEQUENCE [LARGE SCALE GENOMIC DNA]</scope>
    <source>
        <strain evidence="12 13">08-2459</strain>
    </source>
</reference>
<dbReference type="PATRIC" id="fig|1481663.8.peg.1722"/>
<evidence type="ECO:0000313" key="13">
    <source>
        <dbReference type="Proteomes" id="UP000053724"/>
    </source>
</evidence>
<dbReference type="EMBL" id="LCUF01000017">
    <property type="protein sequence ID" value="KQA23086.1"/>
    <property type="molecule type" value="Genomic_DNA"/>
</dbReference>
<dbReference type="InterPro" id="IPR010139">
    <property type="entry name" value="Imidazole-glycPsynth_HisH"/>
</dbReference>
<accession>A0A0Q0JPA4</accession>
<dbReference type="PANTHER" id="PTHR42701">
    <property type="entry name" value="IMIDAZOLE GLYCEROL PHOSPHATE SYNTHASE SUBUNIT HISH"/>
    <property type="match status" value="1"/>
</dbReference>
<dbReference type="PROSITE" id="PS51273">
    <property type="entry name" value="GATASE_TYPE_1"/>
    <property type="match status" value="1"/>
</dbReference>
<evidence type="ECO:0000256" key="5">
    <source>
        <dbReference type="ARBA" id="ARBA00022962"/>
    </source>
</evidence>
<dbReference type="UniPathway" id="UPA00031">
    <property type="reaction ID" value="UER00010"/>
</dbReference>
<comment type="catalytic activity">
    <reaction evidence="9">
        <text>L-glutamine + H2O = L-glutamate + NH4(+)</text>
        <dbReference type="Rhea" id="RHEA:15889"/>
        <dbReference type="ChEBI" id="CHEBI:15377"/>
        <dbReference type="ChEBI" id="CHEBI:28938"/>
        <dbReference type="ChEBI" id="CHEBI:29985"/>
        <dbReference type="ChEBI" id="CHEBI:58359"/>
        <dbReference type="EC" id="3.5.1.2"/>
    </reaction>
</comment>
<keyword evidence="6" id="KW-0368">Histidine biosynthesis</keyword>
<comment type="catalytic activity">
    <reaction evidence="8">
        <text>5-[(5-phospho-1-deoxy-D-ribulos-1-ylimino)methylamino]-1-(5-phospho-beta-D-ribosyl)imidazole-4-carboxamide + L-glutamine = D-erythro-1-(imidazol-4-yl)glycerol 3-phosphate + 5-amino-1-(5-phospho-beta-D-ribosyl)imidazole-4-carboxamide + L-glutamate + H(+)</text>
        <dbReference type="Rhea" id="RHEA:24793"/>
        <dbReference type="ChEBI" id="CHEBI:15378"/>
        <dbReference type="ChEBI" id="CHEBI:29985"/>
        <dbReference type="ChEBI" id="CHEBI:58278"/>
        <dbReference type="ChEBI" id="CHEBI:58359"/>
        <dbReference type="ChEBI" id="CHEBI:58475"/>
        <dbReference type="ChEBI" id="CHEBI:58525"/>
        <dbReference type="EC" id="4.3.2.10"/>
    </reaction>
</comment>
<proteinExistence type="predicted"/>
<evidence type="ECO:0000256" key="3">
    <source>
        <dbReference type="ARBA" id="ARBA00022605"/>
    </source>
</evidence>
<evidence type="ECO:0000259" key="11">
    <source>
        <dbReference type="Pfam" id="PF00117"/>
    </source>
</evidence>
<name>A0A0Q0JPA4_VIBMT</name>